<accession>A0A1E3S2W2</accession>
<dbReference type="InterPro" id="IPR011008">
    <property type="entry name" value="Dimeric_a/b-barrel"/>
</dbReference>
<dbReference type="Gene3D" id="3.30.70.100">
    <property type="match status" value="1"/>
</dbReference>
<evidence type="ECO:0000313" key="3">
    <source>
        <dbReference type="Proteomes" id="UP000094243"/>
    </source>
</evidence>
<protein>
    <recommendedName>
        <fullName evidence="1">ABM domain-containing protein</fullName>
    </recommendedName>
</protein>
<gene>
    <name evidence="2" type="ORF">BHQ17_00520</name>
</gene>
<sequence length="236" mass="26898">MLRVLHEYQAGDHTQFLEETTRMRDEVGCRSAELYRSIGSAASFALATVWEDEPAYWRWWAGVVGGSYPNLFSLVCTGQPSEFYHQQGFQLADSVWAPADLDEGDRKIFWPARGPVRIIIETAFEPSEALRGGLLADVAETRREPGCVAYDWLENVELAGHLLLLELWSDQVIYDRHWAIRLSTAGFRGNPPPMVAPQRGALTAEFYRQQQFRHQYDRWMPVEASLYATAISWPAS</sequence>
<feature type="domain" description="ABM" evidence="1">
    <location>
        <begin position="14"/>
        <end position="60"/>
    </location>
</feature>
<dbReference type="AlphaFoldDB" id="A0A1E3S2W2"/>
<evidence type="ECO:0000313" key="2">
    <source>
        <dbReference type="EMBL" id="ODQ96525.1"/>
    </source>
</evidence>
<dbReference type="SUPFAM" id="SSF54909">
    <property type="entry name" value="Dimeric alpha+beta barrel"/>
    <property type="match status" value="2"/>
</dbReference>
<dbReference type="RefSeq" id="WP_069403272.1">
    <property type="nucleotide sequence ID" value="NZ_MIGZ01000002.1"/>
</dbReference>
<dbReference type="EMBL" id="MIGZ01000002">
    <property type="protein sequence ID" value="ODQ96525.1"/>
    <property type="molecule type" value="Genomic_DNA"/>
</dbReference>
<comment type="caution">
    <text evidence="2">The sequence shown here is derived from an EMBL/GenBank/DDBJ whole genome shotgun (WGS) entry which is preliminary data.</text>
</comment>
<dbReference type="InterPro" id="IPR007138">
    <property type="entry name" value="ABM_dom"/>
</dbReference>
<feature type="domain" description="ABM" evidence="1">
    <location>
        <begin position="135"/>
        <end position="177"/>
    </location>
</feature>
<evidence type="ECO:0000259" key="1">
    <source>
        <dbReference type="Pfam" id="PF03992"/>
    </source>
</evidence>
<name>A0A1E3S2W2_9MYCO</name>
<dbReference type="Proteomes" id="UP000094243">
    <property type="component" value="Unassembled WGS sequence"/>
</dbReference>
<organism evidence="2 3">
    <name type="scientific">Mycolicibacterium holsaticum</name>
    <dbReference type="NCBI Taxonomy" id="152142"/>
    <lineage>
        <taxon>Bacteria</taxon>
        <taxon>Bacillati</taxon>
        <taxon>Actinomycetota</taxon>
        <taxon>Actinomycetes</taxon>
        <taxon>Mycobacteriales</taxon>
        <taxon>Mycobacteriaceae</taxon>
        <taxon>Mycolicibacterium</taxon>
    </lineage>
</organism>
<dbReference type="OrthoDB" id="5244470at2"/>
<proteinExistence type="predicted"/>
<dbReference type="Pfam" id="PF03992">
    <property type="entry name" value="ABM"/>
    <property type="match status" value="2"/>
</dbReference>
<keyword evidence="3" id="KW-1185">Reference proteome</keyword>
<reference evidence="3" key="1">
    <citation type="submission" date="2016-09" db="EMBL/GenBank/DDBJ databases">
        <authorList>
            <person name="Greninger A.L."/>
            <person name="Jerome K.R."/>
            <person name="Mcnair B."/>
            <person name="Wallis C."/>
            <person name="Fang F."/>
        </authorList>
    </citation>
    <scope>NUCLEOTIDE SEQUENCE [LARGE SCALE GENOMIC DNA]</scope>
    <source>
        <strain evidence="3">M7</strain>
    </source>
</reference>